<dbReference type="InterPro" id="IPR011990">
    <property type="entry name" value="TPR-like_helical_dom_sf"/>
</dbReference>
<feature type="domain" description="SusD-like N-terminal" evidence="7">
    <location>
        <begin position="97"/>
        <end position="226"/>
    </location>
</feature>
<dbReference type="SUPFAM" id="SSF48452">
    <property type="entry name" value="TPR-like"/>
    <property type="match status" value="1"/>
</dbReference>
<proteinExistence type="inferred from homology"/>
<evidence type="ECO:0000256" key="1">
    <source>
        <dbReference type="ARBA" id="ARBA00004442"/>
    </source>
</evidence>
<accession>A0ABU3U4Q5</accession>
<organism evidence="8 9">
    <name type="scientific">Gilvirhabdus luticola</name>
    <dbReference type="NCBI Taxonomy" id="3079858"/>
    <lineage>
        <taxon>Bacteria</taxon>
        <taxon>Pseudomonadati</taxon>
        <taxon>Bacteroidota</taxon>
        <taxon>Flavobacteriia</taxon>
        <taxon>Flavobacteriales</taxon>
        <taxon>Flavobacteriaceae</taxon>
        <taxon>Gilvirhabdus</taxon>
    </lineage>
</organism>
<dbReference type="Gene3D" id="1.25.40.390">
    <property type="match status" value="1"/>
</dbReference>
<reference evidence="8 9" key="1">
    <citation type="submission" date="2023-10" db="EMBL/GenBank/DDBJ databases">
        <title>Marimonas sp. nov. isolated from tidal mud flat.</title>
        <authorList>
            <person name="Jaincy N.J."/>
            <person name="Srinivasan S."/>
            <person name="Lee S.-S."/>
        </authorList>
    </citation>
    <scope>NUCLEOTIDE SEQUENCE [LARGE SCALE GENOMIC DNA]</scope>
    <source>
        <strain evidence="8 9">MJ-SS3</strain>
    </source>
</reference>
<comment type="subcellular location">
    <subcellularLocation>
        <location evidence="1">Cell outer membrane</location>
    </subcellularLocation>
</comment>
<keyword evidence="5" id="KW-0998">Cell outer membrane</keyword>
<sequence>MKKNIIYYLFTISIVFASCEKDRLDLAPFDSVSAATALNTAGDFELAVDGLYYMMLNSPYYGADLMCFPDVLADNLIFNPDGRQTQKVYFEWRYDANSAKRNFMGDCADVIQQANFILENIDKLDEGDFKDDIMAKALAARALSHFDLVKVYGKIPTQSADANGSLGVPYLTSSDIRQLPSRNTVGEVYTNIINDLEMAKSMIGSDNDVYGFNIEAINGLLSRAYLYNGNYSSAITAANAVTTTVSSFGNFVGLWDDSSAEGVLFKLKNLDSEQGIGVGIPYSQTLTAGIYSEYLVSYSFNELFIDDDIRKAAYVNTSAYNGLLYNHVAKYLSSAINQGSGVVDVKVIRAAEVYLNKAEAYAEMDQDGMALAALDAVRSERYTDFVSGGETGQDLKDAIQLERRLELAFEGHRFFDIKRHGLPVQRDNFGEFADGSGSPAFVQTLPSGDCRFQLAIPKAEIDVNPNMVQNPCTNY</sequence>
<comment type="similarity">
    <text evidence="2">Belongs to the SusD family.</text>
</comment>
<evidence type="ECO:0000313" key="9">
    <source>
        <dbReference type="Proteomes" id="UP001268651"/>
    </source>
</evidence>
<dbReference type="PROSITE" id="PS51257">
    <property type="entry name" value="PROKAR_LIPOPROTEIN"/>
    <property type="match status" value="1"/>
</dbReference>
<feature type="domain" description="RagB/SusD" evidence="6">
    <location>
        <begin position="297"/>
        <end position="471"/>
    </location>
</feature>
<dbReference type="EMBL" id="JAWHTF010000001">
    <property type="protein sequence ID" value="MDU8885397.1"/>
    <property type="molecule type" value="Genomic_DNA"/>
</dbReference>
<dbReference type="Proteomes" id="UP001268651">
    <property type="component" value="Unassembled WGS sequence"/>
</dbReference>
<dbReference type="InterPro" id="IPR012944">
    <property type="entry name" value="SusD_RagB_dom"/>
</dbReference>
<gene>
    <name evidence="8" type="ORF">RXV94_04435</name>
</gene>
<keyword evidence="3" id="KW-0732">Signal</keyword>
<evidence type="ECO:0000259" key="6">
    <source>
        <dbReference type="Pfam" id="PF07980"/>
    </source>
</evidence>
<comment type="caution">
    <text evidence="8">The sequence shown here is derived from an EMBL/GenBank/DDBJ whole genome shotgun (WGS) entry which is preliminary data.</text>
</comment>
<dbReference type="RefSeq" id="WP_316661261.1">
    <property type="nucleotide sequence ID" value="NZ_JAWHTF010000001.1"/>
</dbReference>
<name>A0ABU3U4Q5_9FLAO</name>
<evidence type="ECO:0000313" key="8">
    <source>
        <dbReference type="EMBL" id="MDU8885397.1"/>
    </source>
</evidence>
<keyword evidence="9" id="KW-1185">Reference proteome</keyword>
<evidence type="ECO:0000256" key="2">
    <source>
        <dbReference type="ARBA" id="ARBA00006275"/>
    </source>
</evidence>
<evidence type="ECO:0000256" key="5">
    <source>
        <dbReference type="ARBA" id="ARBA00023237"/>
    </source>
</evidence>
<evidence type="ECO:0000259" key="7">
    <source>
        <dbReference type="Pfam" id="PF14322"/>
    </source>
</evidence>
<protein>
    <submittedName>
        <fullName evidence="8">RagB/SusD family nutrient uptake outer membrane protein</fullName>
    </submittedName>
</protein>
<dbReference type="InterPro" id="IPR033985">
    <property type="entry name" value="SusD-like_N"/>
</dbReference>
<keyword evidence="4" id="KW-0472">Membrane</keyword>
<evidence type="ECO:0000256" key="4">
    <source>
        <dbReference type="ARBA" id="ARBA00023136"/>
    </source>
</evidence>
<dbReference type="Pfam" id="PF14322">
    <property type="entry name" value="SusD-like_3"/>
    <property type="match status" value="1"/>
</dbReference>
<dbReference type="Gene3D" id="2.20.20.130">
    <property type="match status" value="1"/>
</dbReference>
<dbReference type="Pfam" id="PF07980">
    <property type="entry name" value="SusD_RagB"/>
    <property type="match status" value="1"/>
</dbReference>
<evidence type="ECO:0000256" key="3">
    <source>
        <dbReference type="ARBA" id="ARBA00022729"/>
    </source>
</evidence>
<dbReference type="Gene3D" id="1.25.40.900">
    <property type="match status" value="1"/>
</dbReference>
<dbReference type="CDD" id="cd08977">
    <property type="entry name" value="SusD"/>
    <property type="match status" value="1"/>
</dbReference>